<dbReference type="PANTHER" id="PTHR43046:SF16">
    <property type="entry name" value="ADP-RIBOSE PYROPHOSPHATASE YJHB-RELATED"/>
    <property type="match status" value="1"/>
</dbReference>
<sequence>MKDPSSEPFRRVSVVHVFLIWEGKIVLLKRQHTGHQDGRYGLPSGKIEAGERADQAALREVYEECGIVIDPTDLRMTGIMQIGAAEKGADERIDFFFETERWRGEIINREPDKCEELRWFPFDQLPAETIPFVRVAWNNARQGKWYGSFGF</sequence>
<dbReference type="PANTHER" id="PTHR43046">
    <property type="entry name" value="GDP-MANNOSE MANNOSYL HYDROLASE"/>
    <property type="match status" value="1"/>
</dbReference>
<dbReference type="Gene3D" id="3.90.79.10">
    <property type="entry name" value="Nucleoside Triphosphate Pyrophosphohydrolase"/>
    <property type="match status" value="1"/>
</dbReference>
<dbReference type="PROSITE" id="PS51462">
    <property type="entry name" value="NUDIX"/>
    <property type="match status" value="1"/>
</dbReference>
<evidence type="ECO:0000256" key="1">
    <source>
        <dbReference type="ARBA" id="ARBA00001946"/>
    </source>
</evidence>
<comment type="similarity">
    <text evidence="3">Belongs to the Nudix hydrolase family.</text>
</comment>
<dbReference type="RefSeq" id="WP_018975294.1">
    <property type="nucleotide sequence ID" value="NZ_BMLN01000001.1"/>
</dbReference>
<proteinExistence type="inferred from homology"/>
<dbReference type="SUPFAM" id="SSF55811">
    <property type="entry name" value="Nudix"/>
    <property type="match status" value="1"/>
</dbReference>
<gene>
    <name evidence="5" type="ORF">GCM10010969_03600</name>
</gene>
<evidence type="ECO:0000259" key="4">
    <source>
        <dbReference type="PROSITE" id="PS51462"/>
    </source>
</evidence>
<dbReference type="InterPro" id="IPR000086">
    <property type="entry name" value="NUDIX_hydrolase_dom"/>
</dbReference>
<dbReference type="CDD" id="cd04683">
    <property type="entry name" value="NUDIX_Hydrolase"/>
    <property type="match status" value="1"/>
</dbReference>
<evidence type="ECO:0000256" key="3">
    <source>
        <dbReference type="RuleBase" id="RU003476"/>
    </source>
</evidence>
<dbReference type="InterPro" id="IPR015797">
    <property type="entry name" value="NUDIX_hydrolase-like_dom_sf"/>
</dbReference>
<dbReference type="Pfam" id="PF00293">
    <property type="entry name" value="NUDIX"/>
    <property type="match status" value="1"/>
</dbReference>
<evidence type="ECO:0000313" key="6">
    <source>
        <dbReference type="Proteomes" id="UP000606653"/>
    </source>
</evidence>
<dbReference type="EMBL" id="BMLN01000001">
    <property type="protein sequence ID" value="GGN91781.1"/>
    <property type="molecule type" value="Genomic_DNA"/>
</dbReference>
<dbReference type="PROSITE" id="PS00893">
    <property type="entry name" value="NUDIX_BOX"/>
    <property type="match status" value="1"/>
</dbReference>
<dbReference type="PRINTS" id="PR00502">
    <property type="entry name" value="NUDIXFAMILY"/>
</dbReference>
<name>A0ABQ2KSJ6_9BACL</name>
<dbReference type="InterPro" id="IPR020084">
    <property type="entry name" value="NUDIX_hydrolase_CS"/>
</dbReference>
<protein>
    <recommendedName>
        <fullName evidence="4">Nudix hydrolase domain-containing protein</fullName>
    </recommendedName>
</protein>
<evidence type="ECO:0000313" key="5">
    <source>
        <dbReference type="EMBL" id="GGN91781.1"/>
    </source>
</evidence>
<keyword evidence="2 3" id="KW-0378">Hydrolase</keyword>
<evidence type="ECO:0000256" key="2">
    <source>
        <dbReference type="ARBA" id="ARBA00022801"/>
    </source>
</evidence>
<dbReference type="Proteomes" id="UP000606653">
    <property type="component" value="Unassembled WGS sequence"/>
</dbReference>
<dbReference type="InterPro" id="IPR020476">
    <property type="entry name" value="Nudix_hydrolase"/>
</dbReference>
<accession>A0ABQ2KSJ6</accession>
<keyword evidence="6" id="KW-1185">Reference proteome</keyword>
<organism evidence="5 6">
    <name type="scientific">Saccharibacillus kuerlensis</name>
    <dbReference type="NCBI Taxonomy" id="459527"/>
    <lineage>
        <taxon>Bacteria</taxon>
        <taxon>Bacillati</taxon>
        <taxon>Bacillota</taxon>
        <taxon>Bacilli</taxon>
        <taxon>Bacillales</taxon>
        <taxon>Paenibacillaceae</taxon>
        <taxon>Saccharibacillus</taxon>
    </lineage>
</organism>
<feature type="domain" description="Nudix hydrolase" evidence="4">
    <location>
        <begin position="10"/>
        <end position="142"/>
    </location>
</feature>
<comment type="cofactor">
    <cofactor evidence="1">
        <name>Mg(2+)</name>
        <dbReference type="ChEBI" id="CHEBI:18420"/>
    </cofactor>
</comment>
<reference evidence="6" key="1">
    <citation type="journal article" date="2019" name="Int. J. Syst. Evol. Microbiol.">
        <title>The Global Catalogue of Microorganisms (GCM) 10K type strain sequencing project: providing services to taxonomists for standard genome sequencing and annotation.</title>
        <authorList>
            <consortium name="The Broad Institute Genomics Platform"/>
            <consortium name="The Broad Institute Genome Sequencing Center for Infectious Disease"/>
            <person name="Wu L."/>
            <person name="Ma J."/>
        </authorList>
    </citation>
    <scope>NUCLEOTIDE SEQUENCE [LARGE SCALE GENOMIC DNA]</scope>
    <source>
        <strain evidence="6">CGMCC 1.6964</strain>
    </source>
</reference>
<comment type="caution">
    <text evidence="5">The sequence shown here is derived from an EMBL/GenBank/DDBJ whole genome shotgun (WGS) entry which is preliminary data.</text>
</comment>